<evidence type="ECO:0000259" key="3">
    <source>
        <dbReference type="PROSITE" id="PS50112"/>
    </source>
</evidence>
<dbReference type="InterPro" id="IPR000014">
    <property type="entry name" value="PAS"/>
</dbReference>
<gene>
    <name evidence="5" type="ORF">F1609_17130</name>
</gene>
<dbReference type="PROSITE" id="PS50887">
    <property type="entry name" value="GGDEF"/>
    <property type="match status" value="1"/>
</dbReference>
<evidence type="ECO:0000313" key="5">
    <source>
        <dbReference type="EMBL" id="NHZ41873.1"/>
    </source>
</evidence>
<dbReference type="EMBL" id="VVIW01000009">
    <property type="protein sequence ID" value="NHZ41873.1"/>
    <property type="molecule type" value="Genomic_DNA"/>
</dbReference>
<keyword evidence="6" id="KW-1185">Reference proteome</keyword>
<evidence type="ECO:0000313" key="6">
    <source>
        <dbReference type="Proteomes" id="UP000819052"/>
    </source>
</evidence>
<dbReference type="CDD" id="cd00130">
    <property type="entry name" value="PAS"/>
    <property type="match status" value="1"/>
</dbReference>
<proteinExistence type="predicted"/>
<dbReference type="NCBIfam" id="TIGR00254">
    <property type="entry name" value="GGDEF"/>
    <property type="match status" value="1"/>
</dbReference>
<accession>A0ABX0M5K8</accession>
<evidence type="ECO:0000256" key="1">
    <source>
        <dbReference type="ARBA" id="ARBA00012528"/>
    </source>
</evidence>
<reference evidence="5 6" key="1">
    <citation type="submission" date="2019-09" db="EMBL/GenBank/DDBJ databases">
        <title>Taxonomy of Antarctic Massilia spp.: description of Massilia rubra sp. nov., Massilia aquatica sp. nov., Massilia mucilaginosa sp. nov., Massilia frigida sp. nov. isolated from streams, lakes and regoliths.</title>
        <authorList>
            <person name="Holochova P."/>
            <person name="Sedlacek I."/>
            <person name="Kralova S."/>
            <person name="Maslanova I."/>
            <person name="Busse H.-J."/>
            <person name="Stankova E."/>
            <person name="Vrbovska V."/>
            <person name="Kovarovic V."/>
            <person name="Bartak M."/>
            <person name="Svec P."/>
            <person name="Pantucek R."/>
        </authorList>
    </citation>
    <scope>NUCLEOTIDE SEQUENCE [LARGE SCALE GENOMIC DNA]</scope>
    <source>
        <strain evidence="5 6">CCM 8693</strain>
    </source>
</reference>
<dbReference type="SMART" id="SM00091">
    <property type="entry name" value="PAS"/>
    <property type="match status" value="1"/>
</dbReference>
<dbReference type="NCBIfam" id="TIGR00229">
    <property type="entry name" value="sensory_box"/>
    <property type="match status" value="1"/>
</dbReference>
<organism evidence="5 6">
    <name type="scientific">Massilia aquatica</name>
    <dbReference type="NCBI Taxonomy" id="2609000"/>
    <lineage>
        <taxon>Bacteria</taxon>
        <taxon>Pseudomonadati</taxon>
        <taxon>Pseudomonadota</taxon>
        <taxon>Betaproteobacteria</taxon>
        <taxon>Burkholderiales</taxon>
        <taxon>Oxalobacteraceae</taxon>
        <taxon>Telluria group</taxon>
        <taxon>Massilia</taxon>
    </lineage>
</organism>
<dbReference type="InterPro" id="IPR043128">
    <property type="entry name" value="Rev_trsase/Diguanyl_cyclase"/>
</dbReference>
<comment type="caution">
    <text evidence="5">The sequence shown here is derived from an EMBL/GenBank/DDBJ whole genome shotgun (WGS) entry which is preliminary data.</text>
</comment>
<dbReference type="Gene3D" id="3.30.70.270">
    <property type="match status" value="1"/>
</dbReference>
<dbReference type="InterPro" id="IPR050469">
    <property type="entry name" value="Diguanylate_Cyclase"/>
</dbReference>
<dbReference type="CDD" id="cd01949">
    <property type="entry name" value="GGDEF"/>
    <property type="match status" value="1"/>
</dbReference>
<comment type="catalytic activity">
    <reaction evidence="2">
        <text>2 GTP = 3',3'-c-di-GMP + 2 diphosphate</text>
        <dbReference type="Rhea" id="RHEA:24898"/>
        <dbReference type="ChEBI" id="CHEBI:33019"/>
        <dbReference type="ChEBI" id="CHEBI:37565"/>
        <dbReference type="ChEBI" id="CHEBI:58805"/>
        <dbReference type="EC" id="2.7.7.65"/>
    </reaction>
</comment>
<dbReference type="InterPro" id="IPR035965">
    <property type="entry name" value="PAS-like_dom_sf"/>
</dbReference>
<dbReference type="InterPro" id="IPR029787">
    <property type="entry name" value="Nucleotide_cyclase"/>
</dbReference>
<dbReference type="SUPFAM" id="SSF55785">
    <property type="entry name" value="PYP-like sensor domain (PAS domain)"/>
    <property type="match status" value="1"/>
</dbReference>
<dbReference type="Pfam" id="PF00989">
    <property type="entry name" value="PAS"/>
    <property type="match status" value="1"/>
</dbReference>
<feature type="domain" description="GGDEF" evidence="4">
    <location>
        <begin position="223"/>
        <end position="354"/>
    </location>
</feature>
<dbReference type="InterPro" id="IPR013767">
    <property type="entry name" value="PAS_fold"/>
</dbReference>
<dbReference type="InterPro" id="IPR000160">
    <property type="entry name" value="GGDEF_dom"/>
</dbReference>
<evidence type="ECO:0000256" key="2">
    <source>
        <dbReference type="ARBA" id="ARBA00034247"/>
    </source>
</evidence>
<dbReference type="Gene3D" id="3.30.450.20">
    <property type="entry name" value="PAS domain"/>
    <property type="match status" value="1"/>
</dbReference>
<dbReference type="PROSITE" id="PS50112">
    <property type="entry name" value="PAS"/>
    <property type="match status" value="1"/>
</dbReference>
<evidence type="ECO:0000259" key="4">
    <source>
        <dbReference type="PROSITE" id="PS50887"/>
    </source>
</evidence>
<sequence length="354" mass="38395">MRQAERQCCVLVFIDVATRQAVRNAGNFSWHSETYMLRSLQSPSLRPTTMLDTLPCTLSLRLLENALDAIVVIDEDGAIRYQNGAMQSLSGYAQGEALGQPLTGLLPANLAGQHERYVRAYLDSCKESTVLGQVREFAIRHRTGEMVPIAMKAIDLGIHEGKRYFGAFLEDLRARRRMEAEREALLAQLEKQALSDALTGLPNRRAFDAEALLTCARAARSGALTCVGIADIDFFKKINDQHGHAAGDTVLVAVAGLIGMASRATDFVARTGGEEFCLLFPGLDSDTACVVAERIRGAVENGTIVTPQGEQVRVTISIGLAHLAPGAPFNEALMRADAALYEAKHAGRNRVRTG</sequence>
<dbReference type="Pfam" id="PF00990">
    <property type="entry name" value="GGDEF"/>
    <property type="match status" value="1"/>
</dbReference>
<dbReference type="PANTHER" id="PTHR45138">
    <property type="entry name" value="REGULATORY COMPONENTS OF SENSORY TRANSDUCTION SYSTEM"/>
    <property type="match status" value="1"/>
</dbReference>
<protein>
    <recommendedName>
        <fullName evidence="1">diguanylate cyclase</fullName>
        <ecNumber evidence="1">2.7.7.65</ecNumber>
    </recommendedName>
</protein>
<dbReference type="SUPFAM" id="SSF55073">
    <property type="entry name" value="Nucleotide cyclase"/>
    <property type="match status" value="1"/>
</dbReference>
<dbReference type="EC" id="2.7.7.65" evidence="1"/>
<dbReference type="SMART" id="SM00267">
    <property type="entry name" value="GGDEF"/>
    <property type="match status" value="1"/>
</dbReference>
<dbReference type="PANTHER" id="PTHR45138:SF9">
    <property type="entry name" value="DIGUANYLATE CYCLASE DGCM-RELATED"/>
    <property type="match status" value="1"/>
</dbReference>
<feature type="domain" description="PAS" evidence="3">
    <location>
        <begin position="61"/>
        <end position="100"/>
    </location>
</feature>
<dbReference type="Proteomes" id="UP000819052">
    <property type="component" value="Unassembled WGS sequence"/>
</dbReference>
<name>A0ABX0M5K8_9BURK</name>